<accession>H2E3N2</accession>
<geneLocation type="mitochondrion" evidence="2"/>
<evidence type="ECO:0000256" key="1">
    <source>
        <dbReference type="SAM" id="Phobius"/>
    </source>
</evidence>
<keyword evidence="1" id="KW-0472">Membrane</keyword>
<dbReference type="AlphaFoldDB" id="H2E3N2"/>
<reference evidence="2" key="1">
    <citation type="journal article" date="2012" name="Mol. Phylogenet. Evol.">
        <title>Phylogeny and historical biogeography of ancient assassin spiders (Araneae: Archaeidae) in the Australian mesic zone: Evidence for Miocene speciation within Tertiary refugia.</title>
        <authorList>
            <person name="Rix M.G."/>
            <person name="Harvey M.S."/>
        </authorList>
    </citation>
    <scope>NUCLEOTIDE SEQUENCE</scope>
</reference>
<dbReference type="EMBL" id="JN715997">
    <property type="protein sequence ID" value="AEX88794.1"/>
    <property type="molecule type" value="Genomic_DNA"/>
</dbReference>
<name>H2E3N2_9ARAC</name>
<keyword evidence="1" id="KW-1133">Transmembrane helix</keyword>
<organism evidence="2">
    <name type="scientific">Eriauchenus workmanni</name>
    <dbReference type="NCBI Taxonomy" id="3422453"/>
    <lineage>
        <taxon>Eukaryota</taxon>
        <taxon>Metazoa</taxon>
        <taxon>Ecdysozoa</taxon>
        <taxon>Arthropoda</taxon>
        <taxon>Chelicerata</taxon>
        <taxon>Arachnida</taxon>
        <taxon>Araneae</taxon>
        <taxon>Araneomorphae</taxon>
        <taxon>Entelegynae</taxon>
        <taxon>Palpimanoidea</taxon>
        <taxon>Archaeidae</taxon>
        <taxon>Eriauchenus</taxon>
    </lineage>
</organism>
<proteinExistence type="predicted"/>
<sequence length="49" mass="6093">MPQLSPLMWMFSFIMVMFLLMISVVLFYFINCKLFGEMKYISNHMVWFW</sequence>
<evidence type="ECO:0000313" key="2">
    <source>
        <dbReference type="EMBL" id="AEX88794.1"/>
    </source>
</evidence>
<keyword evidence="2" id="KW-0496">Mitochondrion</keyword>
<feature type="transmembrane region" description="Helical" evidence="1">
    <location>
        <begin position="6"/>
        <end position="30"/>
    </location>
</feature>
<gene>
    <name evidence="2" type="primary">ATP8</name>
</gene>
<protein>
    <submittedName>
        <fullName evidence="2">ATP synthase F0 subunit 8</fullName>
    </submittedName>
</protein>
<keyword evidence="1" id="KW-0812">Transmembrane</keyword>